<proteinExistence type="predicted"/>
<organism evidence="1 2">
    <name type="scientific">Sinanaerobacter chloroacetimidivorans</name>
    <dbReference type="NCBI Taxonomy" id="2818044"/>
    <lineage>
        <taxon>Bacteria</taxon>
        <taxon>Bacillati</taxon>
        <taxon>Bacillota</taxon>
        <taxon>Clostridia</taxon>
        <taxon>Peptostreptococcales</taxon>
        <taxon>Anaerovoracaceae</taxon>
        <taxon>Sinanaerobacter</taxon>
    </lineage>
</organism>
<accession>A0A8J7VY95</accession>
<keyword evidence="2" id="KW-1185">Reference proteome</keyword>
<dbReference type="Proteomes" id="UP000675664">
    <property type="component" value="Unassembled WGS sequence"/>
</dbReference>
<protein>
    <submittedName>
        <fullName evidence="1">Uncharacterized protein</fullName>
    </submittedName>
</protein>
<evidence type="ECO:0000313" key="1">
    <source>
        <dbReference type="EMBL" id="MBR0596959.1"/>
    </source>
</evidence>
<evidence type="ECO:0000313" key="2">
    <source>
        <dbReference type="Proteomes" id="UP000675664"/>
    </source>
</evidence>
<comment type="caution">
    <text evidence="1">The sequence shown here is derived from an EMBL/GenBank/DDBJ whole genome shotgun (WGS) entry which is preliminary data.</text>
</comment>
<gene>
    <name evidence="1" type="ORF">KCX82_03660</name>
</gene>
<dbReference type="EMBL" id="JAGSND010000002">
    <property type="protein sequence ID" value="MBR0596959.1"/>
    <property type="molecule type" value="Genomic_DNA"/>
</dbReference>
<sequence length="254" mass="30077">MKKLEYFDLLSPEPIRLDGVGLIRSPTLRDISKLRYRYRQYSEYMRILQIDMDLYLSTLEQETREQWDQLGNLIGIYDILIQNQELRELLLQAFSFFICGAVEYLPDEKIFLVSEVTASSDSQTKGVIQSSNYDELRSMILQMNYLISDDSEPPSYASEKARKIGERIRKLKRQTSKHRYADRNMNLGNLISSLAAQHHSLNIHNIWDITVFQFYDQFYKQNYINTIDIRAMNYAYWGGEFSPSDWFRDLHDTD</sequence>
<reference evidence="1" key="2">
    <citation type="submission" date="2021-04" db="EMBL/GenBank/DDBJ databases">
        <authorList>
            <person name="Liu J."/>
        </authorList>
    </citation>
    <scope>NUCLEOTIDE SEQUENCE</scope>
    <source>
        <strain evidence="1">BAD-6</strain>
    </source>
</reference>
<name>A0A8J7VY95_9FIRM</name>
<dbReference type="AlphaFoldDB" id="A0A8J7VY95"/>
<dbReference type="RefSeq" id="WP_227017091.1">
    <property type="nucleotide sequence ID" value="NZ_JAGSND010000002.1"/>
</dbReference>
<reference evidence="1" key="1">
    <citation type="submission" date="2021-04" db="EMBL/GenBank/DDBJ databases">
        <title>Sinoanaerobacter chloroacetimidivorans sp. nov., an obligate anaerobic bacterium isolated from anaerobic sludge.</title>
        <authorList>
            <person name="Bao Y."/>
        </authorList>
    </citation>
    <scope>NUCLEOTIDE SEQUENCE</scope>
    <source>
        <strain evidence="1">BAD-6</strain>
    </source>
</reference>